<evidence type="ECO:0000313" key="2">
    <source>
        <dbReference type="Proteomes" id="UP000308886"/>
    </source>
</evidence>
<keyword evidence="2" id="KW-1185">Reference proteome</keyword>
<dbReference type="Proteomes" id="UP000308886">
    <property type="component" value="Unassembled WGS sequence"/>
</dbReference>
<organism evidence="1 2">
    <name type="scientific">Palleniella muris</name>
    <dbReference type="NCBI Taxonomy" id="3038145"/>
    <lineage>
        <taxon>Bacteria</taxon>
        <taxon>Pseudomonadati</taxon>
        <taxon>Bacteroidota</taxon>
        <taxon>Bacteroidia</taxon>
        <taxon>Bacteroidales</taxon>
        <taxon>Prevotellaceae</taxon>
        <taxon>Palleniella</taxon>
    </lineage>
</organism>
<dbReference type="EMBL" id="SRZC01000001">
    <property type="protein sequence ID" value="TGX84239.1"/>
    <property type="molecule type" value="Genomic_DNA"/>
</dbReference>
<comment type="caution">
    <text evidence="1">The sequence shown here is derived from an EMBL/GenBank/DDBJ whole genome shotgun (WGS) entry which is preliminary data.</text>
</comment>
<gene>
    <name evidence="1" type="ORF">E5358_00975</name>
</gene>
<proteinExistence type="predicted"/>
<reference evidence="1" key="1">
    <citation type="submission" date="2019-04" db="EMBL/GenBank/DDBJ databases">
        <title>Microbes associate with the intestines of laboratory mice.</title>
        <authorList>
            <person name="Navarre W."/>
            <person name="Wong E."/>
            <person name="Huang K."/>
            <person name="Tropini C."/>
            <person name="Ng K."/>
            <person name="Yu B."/>
        </authorList>
    </citation>
    <scope>NUCLEOTIDE SEQUENCE</scope>
    <source>
        <strain evidence="1">NM73_A23</strain>
    </source>
</reference>
<sequence length="195" mass="21569">MTLLTELTIMTLVLTILATPPIAANTDKKQPPAILQCYPGYLVLGHYIRHHLDWSMAKRRAIGLVCLILGTSVTLASFYVQAIPGAVQDIVDLEIAWCFCTVNCAIATFGAFILFTTLRQPGKCYPLVRSISTDSYGMYLIHLIWLPVMFSLLSPLLPIGWAIPAITMATYAACYLSVHLLSYLPKAQWFVGCAR</sequence>
<accession>A0AC61QUN1</accession>
<name>A0AC61QUN1_9BACT</name>
<evidence type="ECO:0000313" key="1">
    <source>
        <dbReference type="EMBL" id="TGX84239.1"/>
    </source>
</evidence>
<protein>
    <submittedName>
        <fullName evidence="1">Uncharacterized protein</fullName>
    </submittedName>
</protein>